<organism evidence="2 3">
    <name type="scientific">Leptolyngbya boryana NIES-2135</name>
    <dbReference type="NCBI Taxonomy" id="1973484"/>
    <lineage>
        <taxon>Bacteria</taxon>
        <taxon>Bacillati</taxon>
        <taxon>Cyanobacteriota</taxon>
        <taxon>Cyanophyceae</taxon>
        <taxon>Leptolyngbyales</taxon>
        <taxon>Leptolyngbyaceae</taxon>
        <taxon>Leptolyngbya group</taxon>
        <taxon>Leptolyngbya</taxon>
    </lineage>
</organism>
<dbReference type="EMBL" id="AP018205">
    <property type="protein sequence ID" value="BAY59521.1"/>
    <property type="molecule type" value="Genomic_DNA"/>
</dbReference>
<dbReference type="PANTHER" id="PTHR34047:SF10">
    <property type="entry name" value="GROUP II INTRON-ASSOCIATED OPEN READING FRAME"/>
    <property type="match status" value="1"/>
</dbReference>
<keyword evidence="3" id="KW-1185">Reference proteome</keyword>
<dbReference type="Proteomes" id="UP000217895">
    <property type="component" value="Plasmid Plasmid2 dna"/>
</dbReference>
<dbReference type="SUPFAM" id="SSF56672">
    <property type="entry name" value="DNA/RNA polymerases"/>
    <property type="match status" value="1"/>
</dbReference>
<dbReference type="Pfam" id="PF01844">
    <property type="entry name" value="HNH"/>
    <property type="match status" value="1"/>
</dbReference>
<dbReference type="PANTHER" id="PTHR34047">
    <property type="entry name" value="NUCLEAR INTRON MATURASE 1, MITOCHONDRIAL-RELATED"/>
    <property type="match status" value="1"/>
</dbReference>
<keyword evidence="2" id="KW-0614">Plasmid</keyword>
<dbReference type="InterPro" id="IPR051083">
    <property type="entry name" value="GrpII_Intron_Splice-Mob/Def"/>
</dbReference>
<dbReference type="InterPro" id="IPR025960">
    <property type="entry name" value="RVT_N"/>
</dbReference>
<dbReference type="InterPro" id="IPR013597">
    <property type="entry name" value="Mat_intron_G2"/>
</dbReference>
<accession>A0A1Z4JRY7</accession>
<dbReference type="InterPro" id="IPR000477">
    <property type="entry name" value="RT_dom"/>
</dbReference>
<dbReference type="GO" id="GO:0003676">
    <property type="term" value="F:nucleic acid binding"/>
    <property type="evidence" value="ECO:0007669"/>
    <property type="project" value="InterPro"/>
</dbReference>
<name>A0A1Z4JRY7_LEPBY</name>
<proteinExistence type="predicted"/>
<keyword evidence="2" id="KW-0808">Transferase</keyword>
<evidence type="ECO:0000313" key="3">
    <source>
        <dbReference type="Proteomes" id="UP000217895"/>
    </source>
</evidence>
<dbReference type="InterPro" id="IPR002711">
    <property type="entry name" value="HNH"/>
</dbReference>
<dbReference type="Pfam" id="PF08388">
    <property type="entry name" value="GIIM"/>
    <property type="match status" value="1"/>
</dbReference>
<dbReference type="Pfam" id="PF13655">
    <property type="entry name" value="RVT_N"/>
    <property type="match status" value="1"/>
</dbReference>
<sequence length="560" mass="63808">MEKPQLETNPEDGYRLQTRIFKAKRRGNTKQVHRLQKLLMKSRSAKLLAVRRVTQDNQGKSTAGIDGIKSLTPDQRLHLVNFLTLSGKAKPTRRAMIPKPGTTEKRPLGIPCMIERAKQMLVKLALEPEWEAMFESCTYGFRPGRGAHDAIEAIFLSIKHKSKYVLDADILKCFDKINQEKLLEKLNTFPKLAKQIKAWLKSGVVMEGQLFPTPEGTPQGGNLSPLLALVALHGLETAIRGSIRQSIKAQKQLTVVFYADDFVILDPSLDTIQKCKLAAQAWLQEMSLELKPSKTCISHTLTPYEGKVGFDFLGFNIRQYLVGKHQSGRNWKGERLGFKTIIKPSKQKIKLHMEALSNIIKRHKTASQEGLIGQLNPLIRGWCNYYSTVCSSKIFSRCDWILQSSQLRAWARYRTKRWNLKTFNRYWHNVDGKLTFSTQSGVELISHTDTAIKRHLKVKGDRSYFDGDVIYWSTRQGKHPEVPNRVARLLKKYRGKCPECGLLFVEGDLIEVDHIIPKRKGGTDHFENLQPLHRHCHDVKSARDTIHGVEGADDNSRTVE</sequence>
<dbReference type="CDD" id="cd00085">
    <property type="entry name" value="HNHc"/>
    <property type="match status" value="1"/>
</dbReference>
<dbReference type="AlphaFoldDB" id="A0A1Z4JRY7"/>
<geneLocation type="plasmid" evidence="2">
    <name>plasmid2</name>
</geneLocation>
<dbReference type="Gene3D" id="1.10.30.50">
    <property type="match status" value="1"/>
</dbReference>
<keyword evidence="2" id="KW-0548">Nucleotidyltransferase</keyword>
<dbReference type="CDD" id="cd01651">
    <property type="entry name" value="RT_G2_intron"/>
    <property type="match status" value="1"/>
</dbReference>
<evidence type="ECO:0000259" key="1">
    <source>
        <dbReference type="PROSITE" id="PS50878"/>
    </source>
</evidence>
<dbReference type="InterPro" id="IPR043502">
    <property type="entry name" value="DNA/RNA_pol_sf"/>
</dbReference>
<dbReference type="PROSITE" id="PS50878">
    <property type="entry name" value="RT_POL"/>
    <property type="match status" value="1"/>
</dbReference>
<dbReference type="GO" id="GO:0004519">
    <property type="term" value="F:endonuclease activity"/>
    <property type="evidence" value="ECO:0007669"/>
    <property type="project" value="InterPro"/>
</dbReference>
<feature type="domain" description="Reverse transcriptase" evidence="1">
    <location>
        <begin position="78"/>
        <end position="317"/>
    </location>
</feature>
<gene>
    <name evidence="2" type="ORF">NIES2135_63980</name>
</gene>
<dbReference type="InterPro" id="IPR003615">
    <property type="entry name" value="HNH_nuc"/>
</dbReference>
<dbReference type="SMART" id="SM00507">
    <property type="entry name" value="HNHc"/>
    <property type="match status" value="1"/>
</dbReference>
<keyword evidence="2" id="KW-0695">RNA-directed DNA polymerase</keyword>
<reference evidence="2 3" key="1">
    <citation type="submission" date="2017-06" db="EMBL/GenBank/DDBJ databases">
        <title>Genome sequencing of cyanobaciteial culture collection at National Institute for Environmental Studies (NIES).</title>
        <authorList>
            <person name="Hirose Y."/>
            <person name="Shimura Y."/>
            <person name="Fujisawa T."/>
            <person name="Nakamura Y."/>
            <person name="Kawachi M."/>
        </authorList>
    </citation>
    <scope>NUCLEOTIDE SEQUENCE [LARGE SCALE GENOMIC DNA]</scope>
    <source>
        <strain evidence="2 3">NIES-2135</strain>
        <plasmid evidence="3">Plasmid Plasmid2 dna</plasmid>
    </source>
</reference>
<dbReference type="GO" id="GO:0008270">
    <property type="term" value="F:zinc ion binding"/>
    <property type="evidence" value="ECO:0007669"/>
    <property type="project" value="InterPro"/>
</dbReference>
<dbReference type="GO" id="GO:0003964">
    <property type="term" value="F:RNA-directed DNA polymerase activity"/>
    <property type="evidence" value="ECO:0007669"/>
    <property type="project" value="UniProtKB-KW"/>
</dbReference>
<protein>
    <submittedName>
        <fullName evidence="2">RNA-directed DNA polymerase</fullName>
    </submittedName>
</protein>
<dbReference type="Pfam" id="PF00078">
    <property type="entry name" value="RVT_1"/>
    <property type="match status" value="1"/>
</dbReference>
<evidence type="ECO:0000313" key="2">
    <source>
        <dbReference type="EMBL" id="BAY59521.1"/>
    </source>
</evidence>